<keyword evidence="2" id="KW-1185">Reference proteome</keyword>
<proteinExistence type="predicted"/>
<gene>
    <name evidence="1" type="ORF">BJ971_005252</name>
</gene>
<evidence type="ECO:0000313" key="1">
    <source>
        <dbReference type="EMBL" id="MBB4764696.1"/>
    </source>
</evidence>
<name>A0A7W7I1C3_9ACTN</name>
<comment type="caution">
    <text evidence="1">The sequence shown here is derived from an EMBL/GenBank/DDBJ whole genome shotgun (WGS) entry which is preliminary data.</text>
</comment>
<dbReference type="RefSeq" id="WP_184995854.1">
    <property type="nucleotide sequence ID" value="NZ_BOMK01000003.1"/>
</dbReference>
<dbReference type="EMBL" id="JACHNH010000001">
    <property type="protein sequence ID" value="MBB4764696.1"/>
    <property type="molecule type" value="Genomic_DNA"/>
</dbReference>
<reference evidence="1 2" key="1">
    <citation type="submission" date="2020-08" db="EMBL/GenBank/DDBJ databases">
        <title>Sequencing the genomes of 1000 actinobacteria strains.</title>
        <authorList>
            <person name="Klenk H.-P."/>
        </authorList>
    </citation>
    <scope>NUCLEOTIDE SEQUENCE [LARGE SCALE GENOMIC DNA]</scope>
    <source>
        <strain evidence="1 2">DSM 43149</strain>
    </source>
</reference>
<sequence>MRGRIWPAVGVAALIALTVFGAVSYYNNHANRPAQADCRLATPPSTAPVNDTTTVRIAEQGYTRVGSAAASTVTIGAVLENPGDRVAYRTRVTFDVLGPGGGSVVADEFRRFQVLEVPIILPGAKVPVGDALAVTRLAQVTDVSIKPVVTQWLPAGDGNNGLAPVTATLVPAKTTRNPAGTGVISYDARSANCTDLVSRGSSYVLRDGAGKLIGGGLSNGPQPSGCDVSENRYTNSFTTALRSIPEQADLPRTEVASLCDLGPRPAAAGSGAPIN</sequence>
<organism evidence="1 2">
    <name type="scientific">Actinoplanes digitatis</name>
    <dbReference type="NCBI Taxonomy" id="1868"/>
    <lineage>
        <taxon>Bacteria</taxon>
        <taxon>Bacillati</taxon>
        <taxon>Actinomycetota</taxon>
        <taxon>Actinomycetes</taxon>
        <taxon>Micromonosporales</taxon>
        <taxon>Micromonosporaceae</taxon>
        <taxon>Actinoplanes</taxon>
    </lineage>
</organism>
<protein>
    <submittedName>
        <fullName evidence="1">Uncharacterized protein</fullName>
    </submittedName>
</protein>
<accession>A0A7W7I1C3</accession>
<dbReference type="AlphaFoldDB" id="A0A7W7I1C3"/>
<evidence type="ECO:0000313" key="2">
    <source>
        <dbReference type="Proteomes" id="UP000578112"/>
    </source>
</evidence>
<dbReference type="Proteomes" id="UP000578112">
    <property type="component" value="Unassembled WGS sequence"/>
</dbReference>